<dbReference type="RefSeq" id="WP_344828257.1">
    <property type="nucleotide sequence ID" value="NZ_BAAAUV010000006.1"/>
</dbReference>
<protein>
    <submittedName>
        <fullName evidence="2">Uncharacterized protein</fullName>
    </submittedName>
</protein>
<keyword evidence="3" id="KW-1185">Reference proteome</keyword>
<dbReference type="EMBL" id="BAAAUV010000006">
    <property type="protein sequence ID" value="GAA3211472.1"/>
    <property type="molecule type" value="Genomic_DNA"/>
</dbReference>
<gene>
    <name evidence="2" type="ORF">GCM10010468_30190</name>
</gene>
<evidence type="ECO:0000256" key="1">
    <source>
        <dbReference type="SAM" id="MobiDB-lite"/>
    </source>
</evidence>
<reference evidence="3" key="1">
    <citation type="journal article" date="2019" name="Int. J. Syst. Evol. Microbiol.">
        <title>The Global Catalogue of Microorganisms (GCM) 10K type strain sequencing project: providing services to taxonomists for standard genome sequencing and annotation.</title>
        <authorList>
            <consortium name="The Broad Institute Genomics Platform"/>
            <consortium name="The Broad Institute Genome Sequencing Center for Infectious Disease"/>
            <person name="Wu L."/>
            <person name="Ma J."/>
        </authorList>
    </citation>
    <scope>NUCLEOTIDE SEQUENCE [LARGE SCALE GENOMIC DNA]</scope>
    <source>
        <strain evidence="3">JCM 9377</strain>
    </source>
</reference>
<dbReference type="Proteomes" id="UP001501237">
    <property type="component" value="Unassembled WGS sequence"/>
</dbReference>
<name>A0ABP6QBB0_9ACTN</name>
<evidence type="ECO:0000313" key="3">
    <source>
        <dbReference type="Proteomes" id="UP001501237"/>
    </source>
</evidence>
<accession>A0ABP6QBB0</accession>
<proteinExistence type="predicted"/>
<feature type="region of interest" description="Disordered" evidence="1">
    <location>
        <begin position="455"/>
        <end position="477"/>
    </location>
</feature>
<sequence length="502" mass="54443">MSLMSALARMEALTTGRAQPLATRRHFRLAGEPLVIVPLKMAGEAAAPLAALVGTSRREPQLIFAPQPRNRDLRFAFFGDLAKAVLGEIAARQVGVESVERKNDDPFQRFLDAPQLLVPNRPGMEFLRLLGRSTRFRQTGGEWPVPEAVPLLGRWLTWFSDRSEYPGSSVLCAMTDLLSTHWATGQSALEDGNLAALLGWIDPPPGRTGPQAAKDAEDPLVQPPAGPSTDPSFDNEVLAPLIASYDQSQEGPGRDHAADRIRKAILSQVEPTWELMWQGIDLLRALPEAGSVTARFEGDRTSFSLFEASMEEGVPQARKDSAVAAARRLASLEGQASRYAVQRALDDPLIMAEHRLSGEAFAGDVVWADPDHVNEKDRPRPLLRISTTDALRAEPGAVLHNAARKQKAIVREIGADGVLVELQDGMGRAKKPALGTVPELGEAVCFTTFADEFRPGSTLPDADETPWTHGGPPEPYEAPAEVVTEEMSAQIIEVPAPAKELP</sequence>
<evidence type="ECO:0000313" key="2">
    <source>
        <dbReference type="EMBL" id="GAA3211472.1"/>
    </source>
</evidence>
<feature type="region of interest" description="Disordered" evidence="1">
    <location>
        <begin position="203"/>
        <end position="231"/>
    </location>
</feature>
<organism evidence="2 3">
    <name type="scientific">Actinocorallia longicatena</name>
    <dbReference type="NCBI Taxonomy" id="111803"/>
    <lineage>
        <taxon>Bacteria</taxon>
        <taxon>Bacillati</taxon>
        <taxon>Actinomycetota</taxon>
        <taxon>Actinomycetes</taxon>
        <taxon>Streptosporangiales</taxon>
        <taxon>Thermomonosporaceae</taxon>
        <taxon>Actinocorallia</taxon>
    </lineage>
</organism>
<comment type="caution">
    <text evidence="2">The sequence shown here is derived from an EMBL/GenBank/DDBJ whole genome shotgun (WGS) entry which is preliminary data.</text>
</comment>